<dbReference type="OrthoDB" id="9774290at2"/>
<proteinExistence type="inferred from homology"/>
<comment type="similarity">
    <text evidence="1 4">Belongs to the glycerate kinase type-1 family.</text>
</comment>
<dbReference type="GO" id="GO:0031388">
    <property type="term" value="P:organic acid phosphorylation"/>
    <property type="evidence" value="ECO:0007669"/>
    <property type="project" value="UniProtKB-UniRule"/>
</dbReference>
<evidence type="ECO:0000256" key="1">
    <source>
        <dbReference type="ARBA" id="ARBA00006284"/>
    </source>
</evidence>
<dbReference type="InterPro" id="IPR018193">
    <property type="entry name" value="Glyc_kinase_flavodox-like_fold"/>
</dbReference>
<keyword evidence="3 4" id="KW-0418">Kinase</keyword>
<dbReference type="Gene3D" id="3.90.1510.10">
    <property type="entry name" value="Glycerate kinase, domain 2"/>
    <property type="match status" value="1"/>
</dbReference>
<organism evidence="5 6">
    <name type="scientific">Proteobacteria bacterium 228</name>
    <dbReference type="NCBI Taxonomy" id="2083153"/>
    <lineage>
        <taxon>Bacteria</taxon>
        <taxon>Pseudomonadati</taxon>
        <taxon>Pseudomonadota</taxon>
    </lineage>
</organism>
<dbReference type="AlphaFoldDB" id="A0A2S5KIJ6"/>
<dbReference type="Proteomes" id="UP000238196">
    <property type="component" value="Unassembled WGS sequence"/>
</dbReference>
<dbReference type="PANTHER" id="PTHR21599:SF0">
    <property type="entry name" value="GLYCERATE KINASE"/>
    <property type="match status" value="1"/>
</dbReference>
<dbReference type="Gene3D" id="3.40.50.10350">
    <property type="entry name" value="Glycerate kinase, domain 1"/>
    <property type="match status" value="1"/>
</dbReference>
<dbReference type="GO" id="GO:0008887">
    <property type="term" value="F:glycerate kinase activity"/>
    <property type="evidence" value="ECO:0007669"/>
    <property type="project" value="UniProtKB-UniRule"/>
</dbReference>
<dbReference type="Pfam" id="PF02595">
    <property type="entry name" value="Gly_kinase"/>
    <property type="match status" value="1"/>
</dbReference>
<dbReference type="InterPro" id="IPR018197">
    <property type="entry name" value="Glycerate_kinase_RE-like"/>
</dbReference>
<evidence type="ECO:0000256" key="4">
    <source>
        <dbReference type="PIRNR" id="PIRNR006078"/>
    </source>
</evidence>
<dbReference type="NCBIfam" id="TIGR00045">
    <property type="entry name" value="glycerate kinase"/>
    <property type="match status" value="1"/>
</dbReference>
<protein>
    <submittedName>
        <fullName evidence="5">Glycerate kinase</fullName>
    </submittedName>
</protein>
<accession>A0A2S5KIJ6</accession>
<dbReference type="SUPFAM" id="SSF110738">
    <property type="entry name" value="Glycerate kinase I"/>
    <property type="match status" value="1"/>
</dbReference>
<reference evidence="5 6" key="1">
    <citation type="submission" date="2018-02" db="EMBL/GenBank/DDBJ databases">
        <title>novel marine gammaproteobacteria from coastal saline agro ecosystem.</title>
        <authorList>
            <person name="Krishnan R."/>
            <person name="Ramesh Kumar N."/>
        </authorList>
    </citation>
    <scope>NUCLEOTIDE SEQUENCE [LARGE SCALE GENOMIC DNA]</scope>
    <source>
        <strain evidence="5 6">228</strain>
    </source>
</reference>
<dbReference type="InterPro" id="IPR004381">
    <property type="entry name" value="Glycerate_kinase"/>
</dbReference>
<evidence type="ECO:0000313" key="6">
    <source>
        <dbReference type="Proteomes" id="UP000238196"/>
    </source>
</evidence>
<sequence length="378" mass="38507">MHIVIAPDSFKECLTAMEVAEALADGLQMALPDAHCELVPMADGGEGTTATLLQALGGERVDVEVHGPLGGKTWAYFGLIDQGKTAVMEMAEASGLHLVPPDQRNPLLTSSFGTGELIEAALTRGAQRIVLGIGGSATNDGGAGMLMALGATLLDQTGAPIALGGAALATLASLDLSTLDARLAQVQIDIACDVTNPLCGERGASAVFGPQKGASPEQVVQLDQALLHFGAMLAGQSGRDALNHPGTGAAGGLGAGLFAGLGAELRPGIELVIDTVQLEEKIAAADLVLTGEGRIDHQTIYGKTPFGVAQVAQRLGKPVIAVAGSVGEGYEVVHEHGINAVFSISPGPQSLLQALASGKEQLTRTARNIGEMLKLTAR</sequence>
<dbReference type="PANTHER" id="PTHR21599">
    <property type="entry name" value="GLYCERATE KINASE"/>
    <property type="match status" value="1"/>
</dbReference>
<name>A0A2S5KIJ6_9PROT</name>
<evidence type="ECO:0000313" key="5">
    <source>
        <dbReference type="EMBL" id="PPC74186.1"/>
    </source>
</evidence>
<evidence type="ECO:0000256" key="3">
    <source>
        <dbReference type="ARBA" id="ARBA00022777"/>
    </source>
</evidence>
<keyword evidence="2 4" id="KW-0808">Transferase</keyword>
<dbReference type="InterPro" id="IPR036129">
    <property type="entry name" value="Glycerate_kinase_sf"/>
</dbReference>
<gene>
    <name evidence="5" type="ORF">C4K68_27680</name>
</gene>
<dbReference type="EMBL" id="PRLP01000167">
    <property type="protein sequence ID" value="PPC74186.1"/>
    <property type="molecule type" value="Genomic_DNA"/>
</dbReference>
<comment type="caution">
    <text evidence="5">The sequence shown here is derived from an EMBL/GenBank/DDBJ whole genome shotgun (WGS) entry which is preliminary data.</text>
</comment>
<evidence type="ECO:0000256" key="2">
    <source>
        <dbReference type="ARBA" id="ARBA00022679"/>
    </source>
</evidence>
<dbReference type="PIRSF" id="PIRSF006078">
    <property type="entry name" value="GlxK"/>
    <property type="match status" value="1"/>
</dbReference>